<dbReference type="GO" id="GO:0008977">
    <property type="term" value="F:prephenate dehydrogenase (NAD+) activity"/>
    <property type="evidence" value="ECO:0007669"/>
    <property type="project" value="InterPro"/>
</dbReference>
<proteinExistence type="inferred from homology"/>
<dbReference type="Pfam" id="PF02153">
    <property type="entry name" value="PDH_N"/>
    <property type="match status" value="1"/>
</dbReference>
<name>A0AA43RHL2_9ACTN</name>
<comment type="caution">
    <text evidence="4">The sequence shown here is derived from an EMBL/GenBank/DDBJ whole genome shotgun (WGS) entry which is preliminary data.</text>
</comment>
<evidence type="ECO:0000259" key="3">
    <source>
        <dbReference type="PROSITE" id="PS51176"/>
    </source>
</evidence>
<dbReference type="Gene3D" id="3.40.50.720">
    <property type="entry name" value="NAD(P)-binding Rossmann-like Domain"/>
    <property type="match status" value="1"/>
</dbReference>
<dbReference type="InterPro" id="IPR003099">
    <property type="entry name" value="Prephen_DH"/>
</dbReference>
<evidence type="ECO:0000313" key="4">
    <source>
        <dbReference type="EMBL" id="MDO4841343.1"/>
    </source>
</evidence>
<feature type="domain" description="Prephenate/arogenate dehydrogenase" evidence="3">
    <location>
        <begin position="1"/>
        <end position="282"/>
    </location>
</feature>
<dbReference type="PROSITE" id="PS51176">
    <property type="entry name" value="PDH_ADH"/>
    <property type="match status" value="1"/>
</dbReference>
<dbReference type="InterPro" id="IPR036291">
    <property type="entry name" value="NAD(P)-bd_dom_sf"/>
</dbReference>
<dbReference type="GO" id="GO:0070403">
    <property type="term" value="F:NAD+ binding"/>
    <property type="evidence" value="ECO:0007669"/>
    <property type="project" value="InterPro"/>
</dbReference>
<comment type="similarity">
    <text evidence="1">Belongs to the prephenate/arogenate dehydrogenase family.</text>
</comment>
<accession>A0AA43RHL2</accession>
<protein>
    <submittedName>
        <fullName evidence="4">Prephenate dehydrogenase</fullName>
    </submittedName>
</protein>
<dbReference type="GO" id="GO:0004665">
    <property type="term" value="F:prephenate dehydrogenase (NADP+) activity"/>
    <property type="evidence" value="ECO:0007669"/>
    <property type="project" value="InterPro"/>
</dbReference>
<keyword evidence="5" id="KW-1185">Reference proteome</keyword>
<dbReference type="AlphaFoldDB" id="A0AA43RHL2"/>
<organism evidence="4 5">
    <name type="scientific">Phoenicibacter congonensis</name>
    <dbReference type="NCBI Taxonomy" id="1944646"/>
    <lineage>
        <taxon>Bacteria</taxon>
        <taxon>Bacillati</taxon>
        <taxon>Actinomycetota</taxon>
        <taxon>Coriobacteriia</taxon>
        <taxon>Eggerthellales</taxon>
        <taxon>Eggerthellaceae</taxon>
        <taxon>Phoenicibacter</taxon>
    </lineage>
</organism>
<dbReference type="PANTHER" id="PTHR21363">
    <property type="entry name" value="PREPHENATE DEHYDROGENASE"/>
    <property type="match status" value="1"/>
</dbReference>
<evidence type="ECO:0000313" key="5">
    <source>
        <dbReference type="Proteomes" id="UP001168575"/>
    </source>
</evidence>
<dbReference type="InterPro" id="IPR046826">
    <property type="entry name" value="PDH_N"/>
</dbReference>
<dbReference type="Pfam" id="PF20463">
    <property type="entry name" value="PDH_C"/>
    <property type="match status" value="1"/>
</dbReference>
<dbReference type="InterPro" id="IPR008927">
    <property type="entry name" value="6-PGluconate_DH-like_C_sf"/>
</dbReference>
<dbReference type="Gene3D" id="1.10.3660.10">
    <property type="entry name" value="6-phosphogluconate dehydrogenase C-terminal like domain"/>
    <property type="match status" value="1"/>
</dbReference>
<dbReference type="InterPro" id="IPR046825">
    <property type="entry name" value="PDH_C"/>
</dbReference>
<evidence type="ECO:0000256" key="1">
    <source>
        <dbReference type="ARBA" id="ARBA00007964"/>
    </source>
</evidence>
<keyword evidence="2" id="KW-0560">Oxidoreductase</keyword>
<dbReference type="SUPFAM" id="SSF48179">
    <property type="entry name" value="6-phosphogluconate dehydrogenase C-terminal domain-like"/>
    <property type="match status" value="1"/>
</dbReference>
<dbReference type="PANTHER" id="PTHR21363:SF0">
    <property type="entry name" value="PREPHENATE DEHYDROGENASE [NADP(+)]"/>
    <property type="match status" value="1"/>
</dbReference>
<gene>
    <name evidence="4" type="ORF">Q3982_01525</name>
</gene>
<dbReference type="Proteomes" id="UP001168575">
    <property type="component" value="Unassembled WGS sequence"/>
</dbReference>
<sequence length="282" mass="31273">MVVGVVGLGLIGGSFAKALKNGGRDVYAWNRNKETLAAAKIDSVKQELTKENIGECELIILTTFPQHCVEWLREFAPFINKETIVIDAAGIKRSICADCWEIADEHGFTFIGAHPMAGTQYSGYAHAKSDLYVGAPMILVPNANMTDMERVIAIDKVQDILRPCGFGFYTITTADHHDKIIAYTSQLAHVVSSSYANNELSLKQDGFSAGSWKDLTRVAWLNPQMWSELFLENSDYLSEMIGKTIDNLVRCKKAIDDNDKEALEAFLAEGDAIKKQSEKKEQ</sequence>
<dbReference type="GO" id="GO:0006571">
    <property type="term" value="P:tyrosine biosynthetic process"/>
    <property type="evidence" value="ECO:0007669"/>
    <property type="project" value="InterPro"/>
</dbReference>
<dbReference type="SUPFAM" id="SSF51735">
    <property type="entry name" value="NAD(P)-binding Rossmann-fold domains"/>
    <property type="match status" value="1"/>
</dbReference>
<reference evidence="4" key="1">
    <citation type="submission" date="2023-07" db="EMBL/GenBank/DDBJ databases">
        <title>Between Cages and Wild: Unraveling the Impact of Captivity on Animal Microbiomes and Antimicrobial Resistance.</title>
        <authorList>
            <person name="Schmartz G.P."/>
            <person name="Rehner J."/>
            <person name="Schuff M.J."/>
            <person name="Becker S.L."/>
            <person name="Kravczyk M."/>
            <person name="Gurevich A."/>
            <person name="Francke R."/>
            <person name="Mueller R."/>
            <person name="Keller V."/>
            <person name="Keller A."/>
        </authorList>
    </citation>
    <scope>NUCLEOTIDE SEQUENCE</scope>
    <source>
        <strain evidence="4">S12M_St_49</strain>
    </source>
</reference>
<evidence type="ECO:0000256" key="2">
    <source>
        <dbReference type="ARBA" id="ARBA00023002"/>
    </source>
</evidence>
<dbReference type="EMBL" id="JAUMVS010000012">
    <property type="protein sequence ID" value="MDO4841343.1"/>
    <property type="molecule type" value="Genomic_DNA"/>
</dbReference>
<dbReference type="InterPro" id="IPR050812">
    <property type="entry name" value="Preph/Arog_dehydrog"/>
</dbReference>